<feature type="domain" description="DNA helicase Pif1-like 2B" evidence="3">
    <location>
        <begin position="188"/>
        <end position="230"/>
    </location>
</feature>
<gene>
    <name evidence="4" type="ORF">SHERM_19403</name>
</gene>
<dbReference type="GO" id="GO:0005524">
    <property type="term" value="F:ATP binding"/>
    <property type="evidence" value="ECO:0007669"/>
    <property type="project" value="UniProtKB-KW"/>
</dbReference>
<evidence type="ECO:0000259" key="3">
    <source>
        <dbReference type="Pfam" id="PF21530"/>
    </source>
</evidence>
<dbReference type="PANTHER" id="PTHR10492:SF92">
    <property type="entry name" value="ATP-DEPENDENT DNA HELICASE"/>
    <property type="match status" value="1"/>
</dbReference>
<dbReference type="OrthoDB" id="1934841at2759"/>
<dbReference type="Gene3D" id="3.40.50.300">
    <property type="entry name" value="P-loop containing nucleotide triphosphate hydrolases"/>
    <property type="match status" value="1"/>
</dbReference>
<keyword evidence="1" id="KW-0234">DNA repair</keyword>
<keyword evidence="5" id="KW-1185">Reference proteome</keyword>
<dbReference type="PANTHER" id="PTHR10492">
    <property type="match status" value="1"/>
</dbReference>
<dbReference type="AlphaFoldDB" id="A0A9N7RCI2"/>
<comment type="similarity">
    <text evidence="1">Belongs to the helicase family.</text>
</comment>
<dbReference type="GO" id="GO:0043139">
    <property type="term" value="F:5'-3' DNA helicase activity"/>
    <property type="evidence" value="ECO:0007669"/>
    <property type="project" value="UniProtKB-EC"/>
</dbReference>
<dbReference type="GO" id="GO:0000723">
    <property type="term" value="P:telomere maintenance"/>
    <property type="evidence" value="ECO:0007669"/>
    <property type="project" value="InterPro"/>
</dbReference>
<reference evidence="4" key="1">
    <citation type="submission" date="2019-12" db="EMBL/GenBank/DDBJ databases">
        <authorList>
            <person name="Scholes J."/>
        </authorList>
    </citation>
    <scope>NUCLEOTIDE SEQUENCE</scope>
</reference>
<protein>
    <recommendedName>
        <fullName evidence="1">ATP-dependent DNA helicase</fullName>
        <ecNumber evidence="1">5.6.2.3</ecNumber>
    </recommendedName>
</protein>
<keyword evidence="1" id="KW-0547">Nucleotide-binding</keyword>
<keyword evidence="1 4" id="KW-0347">Helicase</keyword>
<dbReference type="InterPro" id="IPR010285">
    <property type="entry name" value="DNA_helicase_pif1-like_DEAD"/>
</dbReference>
<sequence>MAKRDTIEALDLALQDLCGSVEIFGGKVIVFGGDFRQVLPVVRRGSRKEIVDACLTSSDLWPQLKKLKLTENMRARLDPWFTEMLLKIGNGQETTFEDDLIKIPASLALADPVSEESLDELITTIYPNLASLTKMNLSMNRAILTTKNCFVDEVNKKLINEFPGDLVEYLSFDRVENPSHEAEYGDIINSLTPSGLSEHRLSLKKNAPVILLRNLDPTEGLCNGTRLICKKLDKNVIYAEIAVRDFSGKSVFIHRIPFEPPADEQYPVPYTRTQFPLHLCFAMTINNAQGQTLDRVGVYLRKPVFSHWQLYVAISRAKTATSVKLLIKPPFFNEHRLNYTKNIVYTEVLQAAQIV</sequence>
<comment type="caution">
    <text evidence="4">The sequence shown here is derived from an EMBL/GenBank/DDBJ whole genome shotgun (WGS) entry which is preliminary data.</text>
</comment>
<evidence type="ECO:0000259" key="2">
    <source>
        <dbReference type="Pfam" id="PF05970"/>
    </source>
</evidence>
<dbReference type="CDD" id="cd18809">
    <property type="entry name" value="SF1_C_RecD"/>
    <property type="match status" value="1"/>
</dbReference>
<name>A0A9N7RCI2_STRHE</name>
<dbReference type="EMBL" id="CACSLK010020742">
    <property type="protein sequence ID" value="CAA0821401.1"/>
    <property type="molecule type" value="Genomic_DNA"/>
</dbReference>
<dbReference type="GO" id="GO:0016787">
    <property type="term" value="F:hydrolase activity"/>
    <property type="evidence" value="ECO:0007669"/>
    <property type="project" value="UniProtKB-KW"/>
</dbReference>
<comment type="catalytic activity">
    <reaction evidence="1">
        <text>ATP + H2O = ADP + phosphate + H(+)</text>
        <dbReference type="Rhea" id="RHEA:13065"/>
        <dbReference type="ChEBI" id="CHEBI:15377"/>
        <dbReference type="ChEBI" id="CHEBI:15378"/>
        <dbReference type="ChEBI" id="CHEBI:30616"/>
        <dbReference type="ChEBI" id="CHEBI:43474"/>
        <dbReference type="ChEBI" id="CHEBI:456216"/>
        <dbReference type="EC" id="5.6.2.3"/>
    </reaction>
</comment>
<dbReference type="GO" id="GO:0006281">
    <property type="term" value="P:DNA repair"/>
    <property type="evidence" value="ECO:0007669"/>
    <property type="project" value="UniProtKB-KW"/>
</dbReference>
<keyword evidence="1" id="KW-0067">ATP-binding</keyword>
<dbReference type="Pfam" id="PF21530">
    <property type="entry name" value="Pif1_2B_dom"/>
    <property type="match status" value="1"/>
</dbReference>
<dbReference type="SUPFAM" id="SSF52540">
    <property type="entry name" value="P-loop containing nucleoside triphosphate hydrolases"/>
    <property type="match status" value="1"/>
</dbReference>
<evidence type="ECO:0000313" key="4">
    <source>
        <dbReference type="EMBL" id="CAA0821401.1"/>
    </source>
</evidence>
<feature type="domain" description="DNA helicase Pif1-like DEAD-box helicase" evidence="2">
    <location>
        <begin position="1"/>
        <end position="95"/>
    </location>
</feature>
<accession>A0A9N7RCI2</accession>
<dbReference type="Proteomes" id="UP001153555">
    <property type="component" value="Unassembled WGS sequence"/>
</dbReference>
<dbReference type="Pfam" id="PF05970">
    <property type="entry name" value="PIF1"/>
    <property type="match status" value="1"/>
</dbReference>
<keyword evidence="1" id="KW-0233">DNA recombination</keyword>
<keyword evidence="1" id="KW-0227">DNA damage</keyword>
<evidence type="ECO:0000313" key="5">
    <source>
        <dbReference type="Proteomes" id="UP001153555"/>
    </source>
</evidence>
<dbReference type="InterPro" id="IPR027417">
    <property type="entry name" value="P-loop_NTPase"/>
</dbReference>
<organism evidence="4 5">
    <name type="scientific">Striga hermonthica</name>
    <name type="common">Purple witchweed</name>
    <name type="synonym">Buchnera hermonthica</name>
    <dbReference type="NCBI Taxonomy" id="68872"/>
    <lineage>
        <taxon>Eukaryota</taxon>
        <taxon>Viridiplantae</taxon>
        <taxon>Streptophyta</taxon>
        <taxon>Embryophyta</taxon>
        <taxon>Tracheophyta</taxon>
        <taxon>Spermatophyta</taxon>
        <taxon>Magnoliopsida</taxon>
        <taxon>eudicotyledons</taxon>
        <taxon>Gunneridae</taxon>
        <taxon>Pentapetalae</taxon>
        <taxon>asterids</taxon>
        <taxon>lamiids</taxon>
        <taxon>Lamiales</taxon>
        <taxon>Orobanchaceae</taxon>
        <taxon>Buchnereae</taxon>
        <taxon>Striga</taxon>
    </lineage>
</organism>
<dbReference type="InterPro" id="IPR049163">
    <property type="entry name" value="Pif1-like_2B_dom"/>
</dbReference>
<dbReference type="GO" id="GO:0006310">
    <property type="term" value="P:DNA recombination"/>
    <property type="evidence" value="ECO:0007669"/>
    <property type="project" value="UniProtKB-KW"/>
</dbReference>
<comment type="cofactor">
    <cofactor evidence="1">
        <name>Mg(2+)</name>
        <dbReference type="ChEBI" id="CHEBI:18420"/>
    </cofactor>
</comment>
<evidence type="ECO:0000256" key="1">
    <source>
        <dbReference type="RuleBase" id="RU363044"/>
    </source>
</evidence>
<proteinExistence type="inferred from homology"/>
<keyword evidence="1" id="KW-0378">Hydrolase</keyword>
<dbReference type="EC" id="5.6.2.3" evidence="1"/>